<dbReference type="InterPro" id="IPR020859">
    <property type="entry name" value="ROC"/>
</dbReference>
<feature type="domain" description="Roc" evidence="12">
    <location>
        <begin position="414"/>
        <end position="619"/>
    </location>
</feature>
<gene>
    <name evidence="13" type="ORF">IE877_12910</name>
</gene>
<keyword evidence="9" id="KW-0342">GTP-binding</keyword>
<dbReference type="Gene3D" id="1.10.10.2200">
    <property type="match status" value="1"/>
</dbReference>
<protein>
    <recommendedName>
        <fullName evidence="1">non-specific serine/threonine protein kinase</fullName>
        <ecNumber evidence="1">2.7.11.1</ecNumber>
    </recommendedName>
</protein>
<dbReference type="SUPFAM" id="SSF52058">
    <property type="entry name" value="L domain-like"/>
    <property type="match status" value="1"/>
</dbReference>
<keyword evidence="2" id="KW-0723">Serine/threonine-protein kinase</keyword>
<dbReference type="RefSeq" id="WP_192375099.1">
    <property type="nucleotide sequence ID" value="NZ_JACXSS010000001.1"/>
</dbReference>
<dbReference type="InterPro" id="IPR000157">
    <property type="entry name" value="TIR_dom"/>
</dbReference>
<dbReference type="SUPFAM" id="SSF52540">
    <property type="entry name" value="P-loop containing nucleoside triphosphate hydrolases"/>
    <property type="match status" value="1"/>
</dbReference>
<evidence type="ECO:0000256" key="6">
    <source>
        <dbReference type="ARBA" id="ARBA00022741"/>
    </source>
</evidence>
<organism evidence="13 14">
    <name type="scientific">Methylomonas albis</name>
    <dbReference type="NCBI Taxonomy" id="1854563"/>
    <lineage>
        <taxon>Bacteria</taxon>
        <taxon>Pseudomonadati</taxon>
        <taxon>Pseudomonadota</taxon>
        <taxon>Gammaproteobacteria</taxon>
        <taxon>Methylococcales</taxon>
        <taxon>Methylococcaceae</taxon>
        <taxon>Methylomonas</taxon>
    </lineage>
</organism>
<dbReference type="PANTHER" id="PTHR46652:SF3">
    <property type="entry name" value="LEUCINE-RICH REPEAT-CONTAINING PROTEIN 9"/>
    <property type="match status" value="1"/>
</dbReference>
<keyword evidence="7" id="KW-0418">Kinase</keyword>
<keyword evidence="4" id="KW-0808">Transferase</keyword>
<dbReference type="EC" id="2.7.11.1" evidence="1"/>
<dbReference type="PRINTS" id="PR00449">
    <property type="entry name" value="RASTRNSFRMNG"/>
</dbReference>
<dbReference type="PROSITE" id="PS51424">
    <property type="entry name" value="ROC"/>
    <property type="match status" value="1"/>
</dbReference>
<dbReference type="Pfam" id="PF25497">
    <property type="entry name" value="COR-B"/>
    <property type="match status" value="1"/>
</dbReference>
<name>A0ABR9D0X7_9GAMM</name>
<evidence type="ECO:0000256" key="11">
    <source>
        <dbReference type="ARBA" id="ARBA00048679"/>
    </source>
</evidence>
<dbReference type="Gene3D" id="3.80.10.10">
    <property type="entry name" value="Ribonuclease Inhibitor"/>
    <property type="match status" value="1"/>
</dbReference>
<evidence type="ECO:0000256" key="2">
    <source>
        <dbReference type="ARBA" id="ARBA00022527"/>
    </source>
</evidence>
<evidence type="ECO:0000259" key="12">
    <source>
        <dbReference type="PROSITE" id="PS51424"/>
    </source>
</evidence>
<comment type="catalytic activity">
    <reaction evidence="10">
        <text>L-threonyl-[protein] + ATP = O-phospho-L-threonyl-[protein] + ADP + H(+)</text>
        <dbReference type="Rhea" id="RHEA:46608"/>
        <dbReference type="Rhea" id="RHEA-COMP:11060"/>
        <dbReference type="Rhea" id="RHEA-COMP:11605"/>
        <dbReference type="ChEBI" id="CHEBI:15378"/>
        <dbReference type="ChEBI" id="CHEBI:30013"/>
        <dbReference type="ChEBI" id="CHEBI:30616"/>
        <dbReference type="ChEBI" id="CHEBI:61977"/>
        <dbReference type="ChEBI" id="CHEBI:456216"/>
        <dbReference type="EC" id="2.7.11.1"/>
    </reaction>
</comment>
<dbReference type="InterPro" id="IPR057263">
    <property type="entry name" value="COR-B"/>
</dbReference>
<dbReference type="Gene3D" id="3.40.50.300">
    <property type="entry name" value="P-loop containing nucleotide triphosphate hydrolases"/>
    <property type="match status" value="1"/>
</dbReference>
<accession>A0ABR9D0X7</accession>
<dbReference type="InterPro" id="IPR032675">
    <property type="entry name" value="LRR_dom_sf"/>
</dbReference>
<dbReference type="EMBL" id="JACXSS010000001">
    <property type="protein sequence ID" value="MBD9356772.1"/>
    <property type="molecule type" value="Genomic_DNA"/>
</dbReference>
<evidence type="ECO:0000256" key="9">
    <source>
        <dbReference type="ARBA" id="ARBA00023134"/>
    </source>
</evidence>
<dbReference type="Gene3D" id="1.10.10.10">
    <property type="entry name" value="Winged helix-like DNA-binding domain superfamily/Winged helix DNA-binding domain"/>
    <property type="match status" value="1"/>
</dbReference>
<dbReference type="InterPro" id="IPR035897">
    <property type="entry name" value="Toll_tir_struct_dom_sf"/>
</dbReference>
<keyword evidence="14" id="KW-1185">Reference proteome</keyword>
<dbReference type="Gene3D" id="3.30.310.200">
    <property type="match status" value="1"/>
</dbReference>
<dbReference type="InterPro" id="IPR027417">
    <property type="entry name" value="P-loop_NTPase"/>
</dbReference>
<dbReference type="Pfam" id="PF08477">
    <property type="entry name" value="Roc"/>
    <property type="match status" value="1"/>
</dbReference>
<dbReference type="SMART" id="SM00255">
    <property type="entry name" value="TIR"/>
    <property type="match status" value="1"/>
</dbReference>
<keyword evidence="3" id="KW-0433">Leucine-rich repeat</keyword>
<evidence type="ECO:0000256" key="8">
    <source>
        <dbReference type="ARBA" id="ARBA00022840"/>
    </source>
</evidence>
<dbReference type="PROSITE" id="PS51450">
    <property type="entry name" value="LRR"/>
    <property type="match status" value="4"/>
</dbReference>
<evidence type="ECO:0000256" key="4">
    <source>
        <dbReference type="ARBA" id="ARBA00022679"/>
    </source>
</evidence>
<evidence type="ECO:0000256" key="3">
    <source>
        <dbReference type="ARBA" id="ARBA00022614"/>
    </source>
</evidence>
<evidence type="ECO:0000256" key="5">
    <source>
        <dbReference type="ARBA" id="ARBA00022737"/>
    </source>
</evidence>
<proteinExistence type="predicted"/>
<dbReference type="InterPro" id="IPR025875">
    <property type="entry name" value="Leu-rich_rpt_4"/>
</dbReference>
<dbReference type="InterPro" id="IPR050836">
    <property type="entry name" value="SDS22/Internalin_LRR"/>
</dbReference>
<dbReference type="PANTHER" id="PTHR46652">
    <property type="entry name" value="LEUCINE-RICH REPEAT AND IQ DOMAIN-CONTAINING PROTEIN 1-RELATED"/>
    <property type="match status" value="1"/>
</dbReference>
<evidence type="ECO:0000256" key="7">
    <source>
        <dbReference type="ARBA" id="ARBA00022777"/>
    </source>
</evidence>
<dbReference type="Pfam" id="PF13676">
    <property type="entry name" value="TIR_2"/>
    <property type="match status" value="1"/>
</dbReference>
<dbReference type="InterPro" id="IPR032171">
    <property type="entry name" value="COR-A"/>
</dbReference>
<evidence type="ECO:0000313" key="13">
    <source>
        <dbReference type="EMBL" id="MBD9356772.1"/>
    </source>
</evidence>
<dbReference type="Gene3D" id="3.40.50.10140">
    <property type="entry name" value="Toll/interleukin-1 receptor homology (TIR) domain"/>
    <property type="match status" value="1"/>
</dbReference>
<evidence type="ECO:0000256" key="1">
    <source>
        <dbReference type="ARBA" id="ARBA00012513"/>
    </source>
</evidence>
<keyword evidence="8" id="KW-0067">ATP-binding</keyword>
<dbReference type="Pfam" id="PF12799">
    <property type="entry name" value="LRR_4"/>
    <property type="match status" value="2"/>
</dbReference>
<dbReference type="Pfam" id="PF16095">
    <property type="entry name" value="COR-A"/>
    <property type="match status" value="1"/>
</dbReference>
<dbReference type="InterPro" id="IPR036388">
    <property type="entry name" value="WH-like_DNA-bd_sf"/>
</dbReference>
<dbReference type="SUPFAM" id="SSF52200">
    <property type="entry name" value="Toll/Interleukin receptor TIR domain"/>
    <property type="match status" value="1"/>
</dbReference>
<sequence length="1097" mass="125507">MSELALKLIEENKLTLSPILDLGNCGLTEVPMEISELVWLEELSFSNLKEVFGFERKNQNNGPVNKISYFKKKGKNNPFLKLINLKKLWFNCFDGQTSYSPESLSSLTNLKNLEWLDFSNTRVSDISSLSQLKKLEWLDLSNTKLSSIYPISNLVNLQVLDISGTKVADLTPLKNLKNIKSLFITRTKVQDLSPIAGMNNIEKLYCGGTAVDTLSHLAKLNTLKELNAHNTKIIDLSPINQLTNLVKVDISDNNIVDINPLASLIDLRSLDISGTRHADLTALKQLSNLETLDIGRKNGFSVGTDLEPLKNLIALKVLRIKGSKEVDLTPILGLESLNHIAAISIPISDLSPFIPWIRSGIPIKIKSLSSLWQSSHGYNSITVDSDHLTIPPAEIVKQGAKAILNYFDEKQKQGIDHLYEAKLLIVGEGGAGKTSLLRRLYQTNKPLPEEAETTKGIAIHRHEFKLDNDRIFRLNVWDFGGQEIYHSTHQFFLTRRSLYVLLDDTRKDNKTVQDEGFKYWLEVVDQLSDHSPLLIFQNEKGGRSKKIDEAGIKGRFDNVKDVFRGNLENINAADKLKGALEYYARNLPHIGEVLPARWVSIRADIETLAEHKPHITLQEYFDLYSKHLPFDRDKALFLSRYLHDLGVFLHFQDDRNLLKTIILQNTWATEAVFKMLDDEVVKTALGHFSLQDCQRVWQDSQYADMHAELLALMQKFELCYQLPDTGTETWLTPQLLPPSKPAALASWEQPGDLVLRYRYEFMPKGLVSRLMVRQHRFVSHPELGWVTGMLFEQDISEILVEIAPKGGEIILRARGPERKELLTVISTGLDSLNDSFHLNDEKHNEKVEKLVPCNCKKCREQTRPESFDLKRLLQRKRDKKLKVECPASYEEVDVLELLDGIRSDRLPAWAEETNPMKKPLKIFISYAHVQRKYASIFKEDFEQYIRLPELNVEVFADQEIPIGDDWDHFLQGKIANCDVMILLVSQEFMNSQYIQEKEFSVAVERLKSDARNQLLIAPIYFAPCQFNSDEELARLQFFKPHGDQFDQAQKGTNFAYTDLIKFRETDGQPIPNSNRQHYMMELMKKLKPELLKLKGND</sequence>
<keyword evidence="5" id="KW-0677">Repeat</keyword>
<evidence type="ECO:0000256" key="10">
    <source>
        <dbReference type="ARBA" id="ARBA00047899"/>
    </source>
</evidence>
<keyword evidence="6" id="KW-0547">Nucleotide-binding</keyword>
<dbReference type="InterPro" id="IPR001611">
    <property type="entry name" value="Leu-rich_rpt"/>
</dbReference>
<comment type="catalytic activity">
    <reaction evidence="11">
        <text>L-seryl-[protein] + ATP = O-phospho-L-seryl-[protein] + ADP + H(+)</text>
        <dbReference type="Rhea" id="RHEA:17989"/>
        <dbReference type="Rhea" id="RHEA-COMP:9863"/>
        <dbReference type="Rhea" id="RHEA-COMP:11604"/>
        <dbReference type="ChEBI" id="CHEBI:15378"/>
        <dbReference type="ChEBI" id="CHEBI:29999"/>
        <dbReference type="ChEBI" id="CHEBI:30616"/>
        <dbReference type="ChEBI" id="CHEBI:83421"/>
        <dbReference type="ChEBI" id="CHEBI:456216"/>
        <dbReference type="EC" id="2.7.11.1"/>
    </reaction>
</comment>
<dbReference type="Proteomes" id="UP000652176">
    <property type="component" value="Unassembled WGS sequence"/>
</dbReference>
<comment type="caution">
    <text evidence="13">The sequence shown here is derived from an EMBL/GenBank/DDBJ whole genome shotgun (WGS) entry which is preliminary data.</text>
</comment>
<evidence type="ECO:0000313" key="14">
    <source>
        <dbReference type="Proteomes" id="UP000652176"/>
    </source>
</evidence>
<reference evidence="13 14" key="1">
    <citation type="submission" date="2020-09" db="EMBL/GenBank/DDBJ databases">
        <title>Methylomonas albis sp. nov. and Methylomonas fluvii sp. nov.: Two cold-adapted methanotrophs from the River Elbe and an amended description of Methylovulum psychrotolerans strain Eb1.</title>
        <authorList>
            <person name="Bussmann I.K."/>
            <person name="Klings K.-W."/>
            <person name="Warnstedt J."/>
            <person name="Hoppert M."/>
            <person name="Saborowski A."/>
            <person name="Horn F."/>
            <person name="Liebner S."/>
        </authorList>
    </citation>
    <scope>NUCLEOTIDE SEQUENCE [LARGE SCALE GENOMIC DNA]</scope>
    <source>
        <strain evidence="13 14">EbA</strain>
    </source>
</reference>